<dbReference type="Proteomes" id="UP001194469">
    <property type="component" value="Unassembled WGS sequence"/>
</dbReference>
<proteinExistence type="predicted"/>
<keyword evidence="1" id="KW-0812">Transmembrane</keyword>
<accession>A0ABS0J7I6</accession>
<keyword evidence="1" id="KW-1133">Transmembrane helix</keyword>
<sequence>MNRQRARLASRWLCLAAFVLLAWGAGQVLPGNAILTRDMLVRLDPSVALAASIAGRAIIGAAVPGLVVLALSLLLGRAFCGWMCPFGAMVDAGDAAWSPLARGRWRRKSAGREAGRDDAAFPSALPRLPKYAVLAAMLAAALAGLDLVF</sequence>
<keyword evidence="4" id="KW-1185">Reference proteome</keyword>
<reference evidence="3 4" key="1">
    <citation type="submission" date="2019-08" db="EMBL/GenBank/DDBJ databases">
        <authorList>
            <person name="Luo N."/>
        </authorList>
    </citation>
    <scope>NUCLEOTIDE SEQUENCE [LARGE SCALE GENOMIC DNA]</scope>
    <source>
        <strain evidence="3 4">NCIMB 9442</strain>
    </source>
</reference>
<evidence type="ECO:0000259" key="2">
    <source>
        <dbReference type="Pfam" id="PF12801"/>
    </source>
</evidence>
<feature type="non-terminal residue" evidence="3">
    <location>
        <position position="149"/>
    </location>
</feature>
<protein>
    <submittedName>
        <fullName evidence="3">4Fe-4S binding protein</fullName>
    </submittedName>
</protein>
<gene>
    <name evidence="3" type="ORF">FVW20_15635</name>
</gene>
<dbReference type="EMBL" id="VRYY01000565">
    <property type="protein sequence ID" value="MBG3878402.1"/>
    <property type="molecule type" value="Genomic_DNA"/>
</dbReference>
<evidence type="ECO:0000256" key="1">
    <source>
        <dbReference type="SAM" id="Phobius"/>
    </source>
</evidence>
<evidence type="ECO:0000313" key="4">
    <source>
        <dbReference type="Proteomes" id="UP001194469"/>
    </source>
</evidence>
<evidence type="ECO:0000313" key="3">
    <source>
        <dbReference type="EMBL" id="MBG3878402.1"/>
    </source>
</evidence>
<dbReference type="RefSeq" id="WP_196610330.1">
    <property type="nucleotide sequence ID" value="NZ_VRYY01000565.1"/>
</dbReference>
<organism evidence="3 4">
    <name type="scientific">Nitratidesulfovibrio oxamicus</name>
    <dbReference type="NCBI Taxonomy" id="32016"/>
    <lineage>
        <taxon>Bacteria</taxon>
        <taxon>Pseudomonadati</taxon>
        <taxon>Thermodesulfobacteriota</taxon>
        <taxon>Desulfovibrionia</taxon>
        <taxon>Desulfovibrionales</taxon>
        <taxon>Desulfovibrionaceae</taxon>
        <taxon>Nitratidesulfovibrio</taxon>
    </lineage>
</organism>
<dbReference type="Pfam" id="PF12801">
    <property type="entry name" value="Fer4_5"/>
    <property type="match status" value="1"/>
</dbReference>
<name>A0ABS0J7I6_9BACT</name>
<dbReference type="InterPro" id="IPR017896">
    <property type="entry name" value="4Fe4S_Fe-S-bd"/>
</dbReference>
<feature type="domain" description="4Fe-4S ferredoxin-type" evidence="2">
    <location>
        <begin position="66"/>
        <end position="92"/>
    </location>
</feature>
<feature type="transmembrane region" description="Helical" evidence="1">
    <location>
        <begin position="54"/>
        <end position="75"/>
    </location>
</feature>
<comment type="caution">
    <text evidence="3">The sequence shown here is derived from an EMBL/GenBank/DDBJ whole genome shotgun (WGS) entry which is preliminary data.</text>
</comment>
<keyword evidence="1" id="KW-0472">Membrane</keyword>